<organism evidence="1 2">
    <name type="scientific">Tulasnella calospora MUT 4182</name>
    <dbReference type="NCBI Taxonomy" id="1051891"/>
    <lineage>
        <taxon>Eukaryota</taxon>
        <taxon>Fungi</taxon>
        <taxon>Dikarya</taxon>
        <taxon>Basidiomycota</taxon>
        <taxon>Agaricomycotina</taxon>
        <taxon>Agaricomycetes</taxon>
        <taxon>Cantharellales</taxon>
        <taxon>Tulasnellaceae</taxon>
        <taxon>Tulasnella</taxon>
    </lineage>
</organism>
<dbReference type="HOGENOM" id="CLU_034965_0_0_1"/>
<dbReference type="Proteomes" id="UP000054248">
    <property type="component" value="Unassembled WGS sequence"/>
</dbReference>
<evidence type="ECO:0008006" key="3">
    <source>
        <dbReference type="Google" id="ProtNLM"/>
    </source>
</evidence>
<gene>
    <name evidence="1" type="ORF">M407DRAFT_31649</name>
</gene>
<dbReference type="OrthoDB" id="3221235at2759"/>
<dbReference type="Gene3D" id="3.80.10.10">
    <property type="entry name" value="Ribonuclease Inhibitor"/>
    <property type="match status" value="1"/>
</dbReference>
<dbReference type="SUPFAM" id="SSF52047">
    <property type="entry name" value="RNI-like"/>
    <property type="match status" value="1"/>
</dbReference>
<proteinExistence type="predicted"/>
<dbReference type="InterPro" id="IPR032675">
    <property type="entry name" value="LRR_dom_sf"/>
</dbReference>
<protein>
    <recommendedName>
        <fullName evidence="3">F-box domain-containing protein</fullName>
    </recommendedName>
</protein>
<evidence type="ECO:0000313" key="1">
    <source>
        <dbReference type="EMBL" id="KIO18692.1"/>
    </source>
</evidence>
<reference evidence="1 2" key="1">
    <citation type="submission" date="2014-04" db="EMBL/GenBank/DDBJ databases">
        <authorList>
            <consortium name="DOE Joint Genome Institute"/>
            <person name="Kuo A."/>
            <person name="Girlanda M."/>
            <person name="Perotto S."/>
            <person name="Kohler A."/>
            <person name="Nagy L.G."/>
            <person name="Floudas D."/>
            <person name="Copeland A."/>
            <person name="Barry K.W."/>
            <person name="Cichocki N."/>
            <person name="Veneault-Fourrey C."/>
            <person name="LaButti K."/>
            <person name="Lindquist E.A."/>
            <person name="Lipzen A."/>
            <person name="Lundell T."/>
            <person name="Morin E."/>
            <person name="Murat C."/>
            <person name="Sun H."/>
            <person name="Tunlid A."/>
            <person name="Henrissat B."/>
            <person name="Grigoriev I.V."/>
            <person name="Hibbett D.S."/>
            <person name="Martin F."/>
            <person name="Nordberg H.P."/>
            <person name="Cantor M.N."/>
            <person name="Hua S.X."/>
        </authorList>
    </citation>
    <scope>NUCLEOTIDE SEQUENCE [LARGE SCALE GENOMIC DNA]</scope>
    <source>
        <strain evidence="1 2">MUT 4182</strain>
    </source>
</reference>
<sequence>MDLSTPDDLFELFLKSVAQKCVESQVPCEPQDSLIGEIEALKQLRRDLDRRIIQQCQQRNSKCSFIYRLPLELLVRVFQLTLPPETYPREMSLQLLRSTSRLWRTTVDNTPSLWRLVSGADRWQHLDRAILHSARVPLDVIWDFQDAKKIRCGDFFEKFGPEIGRWRSATLRFGSNHLFSIVPETLGRPAPRLEELVIDCGDEHGGMSAEGPIQLFGGARPPQLRAVWIRRFEVVLSPDVFASLHVLNLHWIHSSHSQLHDILKSCPSLEDLSLAGLMSPLGGDRFITNASPSIYLPKLSKLSINQIDHEFTRFIFGLINAPELDNFSLGIVADAGIGFRWHGVFAAPELSQFVRALKRGAWAMSVTIQGSWCSRVVCEGASTLSFDMSSEQDLLDGIEILKGILGHTLSIPVYLNFDGYNFIDPSFHVLWTIINKIPNITSVLVTSTTRCPHIFMMKVAKTDYASDPWLKLQHVHIHVVDANTPAFLLEMVRCRTGVLTAFAATGSDEYRVIEEVHVGERLSTPPGASKFILQRLQWLQQAMPYGTVFWYGTPVAELSGSP</sequence>
<dbReference type="AlphaFoldDB" id="A0A0C3LB05"/>
<reference evidence="2" key="2">
    <citation type="submission" date="2015-01" db="EMBL/GenBank/DDBJ databases">
        <title>Evolutionary Origins and Diversification of the Mycorrhizal Mutualists.</title>
        <authorList>
            <consortium name="DOE Joint Genome Institute"/>
            <consortium name="Mycorrhizal Genomics Consortium"/>
            <person name="Kohler A."/>
            <person name="Kuo A."/>
            <person name="Nagy L.G."/>
            <person name="Floudas D."/>
            <person name="Copeland A."/>
            <person name="Barry K.W."/>
            <person name="Cichocki N."/>
            <person name="Veneault-Fourrey C."/>
            <person name="LaButti K."/>
            <person name="Lindquist E.A."/>
            <person name="Lipzen A."/>
            <person name="Lundell T."/>
            <person name="Morin E."/>
            <person name="Murat C."/>
            <person name="Riley R."/>
            <person name="Ohm R."/>
            <person name="Sun H."/>
            <person name="Tunlid A."/>
            <person name="Henrissat B."/>
            <person name="Grigoriev I.V."/>
            <person name="Hibbett D.S."/>
            <person name="Martin F."/>
        </authorList>
    </citation>
    <scope>NUCLEOTIDE SEQUENCE [LARGE SCALE GENOMIC DNA]</scope>
    <source>
        <strain evidence="2">MUT 4182</strain>
    </source>
</reference>
<keyword evidence="2" id="KW-1185">Reference proteome</keyword>
<evidence type="ECO:0000313" key="2">
    <source>
        <dbReference type="Proteomes" id="UP000054248"/>
    </source>
</evidence>
<dbReference type="EMBL" id="KN823268">
    <property type="protein sequence ID" value="KIO18692.1"/>
    <property type="molecule type" value="Genomic_DNA"/>
</dbReference>
<name>A0A0C3LB05_9AGAM</name>
<accession>A0A0C3LB05</accession>